<keyword evidence="8 10" id="KW-0472">Membrane</keyword>
<keyword evidence="7 10" id="KW-0443">Lipid metabolism</keyword>
<gene>
    <name evidence="11" type="ORF">Ocin01_09805</name>
</gene>
<sequence>MELNFTISSNPSYLQVYDFEKYDHEGMRLWLKKNWSFIVYTSIVYVSLIHYGQKWMAERKPYRLKIQLVVWNGLLTILSFAVFIRMLPELIVECTNEGFYSSLCHFENHNVATSFWGVLFCFSKILDFGDTLFLVLSKKPVILLHWYHHVTVAIYCLYVADSSDPSSRWFAVMNSFVHTIMYAYYCLKALNVRISRKISMLITSIQISQMIFGIFINFLTYFTKVNGVACDRPYWNIEVALLMYTSYFILFAHFFHRVYVSKSLQQKTKKI</sequence>
<dbReference type="GO" id="GO:0005789">
    <property type="term" value="C:endoplasmic reticulum membrane"/>
    <property type="evidence" value="ECO:0007669"/>
    <property type="project" value="TreeGrafter"/>
</dbReference>
<dbReference type="OrthoDB" id="10259681at2759"/>
<evidence type="ECO:0000256" key="10">
    <source>
        <dbReference type="RuleBase" id="RU361115"/>
    </source>
</evidence>
<feature type="transmembrane region" description="Helical" evidence="10">
    <location>
        <begin position="35"/>
        <end position="52"/>
    </location>
</feature>
<evidence type="ECO:0000256" key="4">
    <source>
        <dbReference type="ARBA" id="ARBA00022692"/>
    </source>
</evidence>
<dbReference type="GO" id="GO:0034625">
    <property type="term" value="P:fatty acid elongation, monounsaturated fatty acid"/>
    <property type="evidence" value="ECO:0007669"/>
    <property type="project" value="TreeGrafter"/>
</dbReference>
<reference evidence="11 12" key="1">
    <citation type="journal article" date="2016" name="Genome Biol. Evol.">
        <title>Gene Family Evolution Reflects Adaptation to Soil Environmental Stressors in the Genome of the Collembolan Orchesella cincta.</title>
        <authorList>
            <person name="Faddeeva-Vakhrusheva A."/>
            <person name="Derks M.F."/>
            <person name="Anvar S.Y."/>
            <person name="Agamennone V."/>
            <person name="Suring W."/>
            <person name="Smit S."/>
            <person name="van Straalen N.M."/>
            <person name="Roelofs D."/>
        </authorList>
    </citation>
    <scope>NUCLEOTIDE SEQUENCE [LARGE SCALE GENOMIC DNA]</scope>
    <source>
        <tissue evidence="11">Mixed pool</tissue>
    </source>
</reference>
<dbReference type="OMA" id="FAVFIRM"/>
<feature type="transmembrane region" description="Helical" evidence="10">
    <location>
        <begin position="166"/>
        <end position="187"/>
    </location>
</feature>
<evidence type="ECO:0000256" key="6">
    <source>
        <dbReference type="ARBA" id="ARBA00022989"/>
    </source>
</evidence>
<evidence type="ECO:0000256" key="2">
    <source>
        <dbReference type="ARBA" id="ARBA00022516"/>
    </source>
</evidence>
<evidence type="ECO:0000256" key="8">
    <source>
        <dbReference type="ARBA" id="ARBA00023136"/>
    </source>
</evidence>
<keyword evidence="6 10" id="KW-1133">Transmembrane helix</keyword>
<evidence type="ECO:0000313" key="12">
    <source>
        <dbReference type="Proteomes" id="UP000094527"/>
    </source>
</evidence>
<evidence type="ECO:0000256" key="3">
    <source>
        <dbReference type="ARBA" id="ARBA00022679"/>
    </source>
</evidence>
<feature type="transmembrane region" description="Helical" evidence="10">
    <location>
        <begin position="199"/>
        <end position="221"/>
    </location>
</feature>
<dbReference type="InterPro" id="IPR002076">
    <property type="entry name" value="ELO_fam"/>
</dbReference>
<dbReference type="PANTHER" id="PTHR11157">
    <property type="entry name" value="FATTY ACID ACYL TRANSFERASE-RELATED"/>
    <property type="match status" value="1"/>
</dbReference>
<dbReference type="EC" id="2.3.1.199" evidence="10"/>
<evidence type="ECO:0000256" key="1">
    <source>
        <dbReference type="ARBA" id="ARBA00004141"/>
    </source>
</evidence>
<organism evidence="11 12">
    <name type="scientific">Orchesella cincta</name>
    <name type="common">Springtail</name>
    <name type="synonym">Podura cincta</name>
    <dbReference type="NCBI Taxonomy" id="48709"/>
    <lineage>
        <taxon>Eukaryota</taxon>
        <taxon>Metazoa</taxon>
        <taxon>Ecdysozoa</taxon>
        <taxon>Arthropoda</taxon>
        <taxon>Hexapoda</taxon>
        <taxon>Collembola</taxon>
        <taxon>Entomobryomorpha</taxon>
        <taxon>Entomobryoidea</taxon>
        <taxon>Orchesellidae</taxon>
        <taxon>Orchesellinae</taxon>
        <taxon>Orchesella</taxon>
    </lineage>
</organism>
<keyword evidence="4 10" id="KW-0812">Transmembrane</keyword>
<feature type="transmembrane region" description="Helical" evidence="10">
    <location>
        <begin position="64"/>
        <end position="84"/>
    </location>
</feature>
<dbReference type="GO" id="GO:0030148">
    <property type="term" value="P:sphingolipid biosynthetic process"/>
    <property type="evidence" value="ECO:0007669"/>
    <property type="project" value="TreeGrafter"/>
</dbReference>
<keyword evidence="3 10" id="KW-0808">Transferase</keyword>
<evidence type="ECO:0000256" key="7">
    <source>
        <dbReference type="ARBA" id="ARBA00023098"/>
    </source>
</evidence>
<dbReference type="GO" id="GO:0034626">
    <property type="term" value="P:fatty acid elongation, polyunsaturated fatty acid"/>
    <property type="evidence" value="ECO:0007669"/>
    <property type="project" value="TreeGrafter"/>
</dbReference>
<keyword evidence="5 10" id="KW-0276">Fatty acid metabolism</keyword>
<dbReference type="GO" id="GO:0042761">
    <property type="term" value="P:very long-chain fatty acid biosynthetic process"/>
    <property type="evidence" value="ECO:0007669"/>
    <property type="project" value="TreeGrafter"/>
</dbReference>
<comment type="similarity">
    <text evidence="10">Belongs to the ELO family.</text>
</comment>
<dbReference type="Pfam" id="PF01151">
    <property type="entry name" value="ELO"/>
    <property type="match status" value="1"/>
</dbReference>
<keyword evidence="12" id="KW-1185">Reference proteome</keyword>
<keyword evidence="9 10" id="KW-0275">Fatty acid biosynthesis</keyword>
<dbReference type="EMBL" id="LJIJ01000494">
    <property type="protein sequence ID" value="ODM96871.1"/>
    <property type="molecule type" value="Genomic_DNA"/>
</dbReference>
<protein>
    <recommendedName>
        <fullName evidence="10">Elongation of very long chain fatty acids protein</fullName>
        <ecNumber evidence="10">2.3.1.199</ecNumber>
    </recommendedName>
    <alternativeName>
        <fullName evidence="10">Very-long-chain 3-oxoacyl-CoA synthase</fullName>
    </alternativeName>
</protein>
<accession>A0A1D2MVD5</accession>
<comment type="caution">
    <text evidence="11">The sequence shown here is derived from an EMBL/GenBank/DDBJ whole genome shotgun (WGS) entry which is preliminary data.</text>
</comment>
<feature type="transmembrane region" description="Helical" evidence="10">
    <location>
        <begin position="241"/>
        <end position="260"/>
    </location>
</feature>
<dbReference type="AlphaFoldDB" id="A0A1D2MVD5"/>
<evidence type="ECO:0000313" key="11">
    <source>
        <dbReference type="EMBL" id="ODM96871.1"/>
    </source>
</evidence>
<feature type="transmembrane region" description="Helical" evidence="10">
    <location>
        <begin position="115"/>
        <end position="136"/>
    </location>
</feature>
<name>A0A1D2MVD5_ORCCI</name>
<dbReference type="GO" id="GO:0019367">
    <property type="term" value="P:fatty acid elongation, saturated fatty acid"/>
    <property type="evidence" value="ECO:0007669"/>
    <property type="project" value="TreeGrafter"/>
</dbReference>
<comment type="subcellular location">
    <subcellularLocation>
        <location evidence="1">Membrane</location>
        <topology evidence="1">Multi-pass membrane protein</topology>
    </subcellularLocation>
</comment>
<feature type="transmembrane region" description="Helical" evidence="10">
    <location>
        <begin position="143"/>
        <end position="160"/>
    </location>
</feature>
<dbReference type="Proteomes" id="UP000094527">
    <property type="component" value="Unassembled WGS sequence"/>
</dbReference>
<evidence type="ECO:0000256" key="5">
    <source>
        <dbReference type="ARBA" id="ARBA00022832"/>
    </source>
</evidence>
<dbReference type="STRING" id="48709.A0A1D2MVD5"/>
<proteinExistence type="inferred from homology"/>
<keyword evidence="2 10" id="KW-0444">Lipid biosynthesis</keyword>
<dbReference type="GO" id="GO:0009922">
    <property type="term" value="F:fatty acid elongase activity"/>
    <property type="evidence" value="ECO:0007669"/>
    <property type="project" value="UniProtKB-EC"/>
</dbReference>
<comment type="catalytic activity">
    <reaction evidence="10">
        <text>a very-long-chain acyl-CoA + malonyl-CoA + H(+) = a very-long-chain 3-oxoacyl-CoA + CO2 + CoA</text>
        <dbReference type="Rhea" id="RHEA:32727"/>
        <dbReference type="ChEBI" id="CHEBI:15378"/>
        <dbReference type="ChEBI" id="CHEBI:16526"/>
        <dbReference type="ChEBI" id="CHEBI:57287"/>
        <dbReference type="ChEBI" id="CHEBI:57384"/>
        <dbReference type="ChEBI" id="CHEBI:90725"/>
        <dbReference type="ChEBI" id="CHEBI:90736"/>
        <dbReference type="EC" id="2.3.1.199"/>
    </reaction>
</comment>
<evidence type="ECO:0000256" key="9">
    <source>
        <dbReference type="ARBA" id="ARBA00023160"/>
    </source>
</evidence>
<dbReference type="PANTHER" id="PTHR11157:SF17">
    <property type="entry name" value="ELONGATION OF VERY LONG CHAIN FATTY ACIDS PROTEIN 6"/>
    <property type="match status" value="1"/>
</dbReference>